<dbReference type="EMBL" id="JAGMUU010000049">
    <property type="protein sequence ID" value="KAH7112785.1"/>
    <property type="molecule type" value="Genomic_DNA"/>
</dbReference>
<accession>A0A9P9D3E8</accession>
<reference evidence="1" key="1">
    <citation type="journal article" date="2021" name="Nat. Commun.">
        <title>Genetic determinants of endophytism in the Arabidopsis root mycobiome.</title>
        <authorList>
            <person name="Mesny F."/>
            <person name="Miyauchi S."/>
            <person name="Thiergart T."/>
            <person name="Pickel B."/>
            <person name="Atanasova L."/>
            <person name="Karlsson M."/>
            <person name="Huettel B."/>
            <person name="Barry K.W."/>
            <person name="Haridas S."/>
            <person name="Chen C."/>
            <person name="Bauer D."/>
            <person name="Andreopoulos W."/>
            <person name="Pangilinan J."/>
            <person name="LaButti K."/>
            <person name="Riley R."/>
            <person name="Lipzen A."/>
            <person name="Clum A."/>
            <person name="Drula E."/>
            <person name="Henrissat B."/>
            <person name="Kohler A."/>
            <person name="Grigoriev I.V."/>
            <person name="Martin F.M."/>
            <person name="Hacquard S."/>
        </authorList>
    </citation>
    <scope>NUCLEOTIDE SEQUENCE</scope>
    <source>
        <strain evidence="1">MPI-CAGE-AT-0021</strain>
    </source>
</reference>
<keyword evidence="2" id="KW-1185">Reference proteome</keyword>
<feature type="non-terminal residue" evidence="1">
    <location>
        <position position="1"/>
    </location>
</feature>
<sequence>DEEPINICDAEECEDQQSSEVDAEAQADILDGRTWTDVQYATHKFVQQYLVGIHGCGTQKHQESLVAH</sequence>
<protein>
    <submittedName>
        <fullName evidence="1">Uncharacterized protein</fullName>
    </submittedName>
</protein>
<dbReference type="AlphaFoldDB" id="A0A9P9D3E8"/>
<evidence type="ECO:0000313" key="2">
    <source>
        <dbReference type="Proteomes" id="UP000717696"/>
    </source>
</evidence>
<dbReference type="Proteomes" id="UP000717696">
    <property type="component" value="Unassembled WGS sequence"/>
</dbReference>
<comment type="caution">
    <text evidence="1">The sequence shown here is derived from an EMBL/GenBank/DDBJ whole genome shotgun (WGS) entry which is preliminary data.</text>
</comment>
<dbReference type="OrthoDB" id="5369347at2759"/>
<proteinExistence type="predicted"/>
<evidence type="ECO:0000313" key="1">
    <source>
        <dbReference type="EMBL" id="KAH7112785.1"/>
    </source>
</evidence>
<organism evidence="1 2">
    <name type="scientific">Dactylonectria estremocensis</name>
    <dbReference type="NCBI Taxonomy" id="1079267"/>
    <lineage>
        <taxon>Eukaryota</taxon>
        <taxon>Fungi</taxon>
        <taxon>Dikarya</taxon>
        <taxon>Ascomycota</taxon>
        <taxon>Pezizomycotina</taxon>
        <taxon>Sordariomycetes</taxon>
        <taxon>Hypocreomycetidae</taxon>
        <taxon>Hypocreales</taxon>
        <taxon>Nectriaceae</taxon>
        <taxon>Dactylonectria</taxon>
    </lineage>
</organism>
<gene>
    <name evidence="1" type="ORF">B0J13DRAFT_428813</name>
</gene>
<name>A0A9P9D3E8_9HYPO</name>
<feature type="non-terminal residue" evidence="1">
    <location>
        <position position="68"/>
    </location>
</feature>